<dbReference type="GO" id="GO:0003677">
    <property type="term" value="F:DNA binding"/>
    <property type="evidence" value="ECO:0007669"/>
    <property type="project" value="UniProtKB-KW"/>
</dbReference>
<proteinExistence type="predicted"/>
<dbReference type="GO" id="GO:0003700">
    <property type="term" value="F:DNA-binding transcription factor activity"/>
    <property type="evidence" value="ECO:0007669"/>
    <property type="project" value="InterPro"/>
</dbReference>
<dbReference type="OrthoDB" id="9788098at2"/>
<evidence type="ECO:0000256" key="2">
    <source>
        <dbReference type="ARBA" id="ARBA00023125"/>
    </source>
</evidence>
<dbReference type="InterPro" id="IPR000524">
    <property type="entry name" value="Tscrpt_reg_HTH_GntR"/>
</dbReference>
<dbReference type="RefSeq" id="WP_094022554.1">
    <property type="nucleotide sequence ID" value="NZ_FXYF01000012.1"/>
</dbReference>
<dbReference type="PROSITE" id="PS50949">
    <property type="entry name" value="HTH_GNTR"/>
    <property type="match status" value="1"/>
</dbReference>
<dbReference type="Pfam" id="PF07729">
    <property type="entry name" value="FCD"/>
    <property type="match status" value="1"/>
</dbReference>
<dbReference type="CDD" id="cd07377">
    <property type="entry name" value="WHTH_GntR"/>
    <property type="match status" value="1"/>
</dbReference>
<accession>A0A238L086</accession>
<sequence>MNVFDPQDARRLTTSEEVFRQLKSDIIAMRLLPGAKISEVEVAKTYNVSRQPVREAFMRLGELDLLEIRPQRATRVRKISHQKLRDTRFIRAAVEVEVVRVACTTATPESLEAIAANIEQQREAVAAGNAVDLKTLDYEFHRLICVAADRLPAFKVISENKAHTERACTLELNDATGMREVLEGHVGIFEAIKAGDAETAVARTRVHLAHLDGTLISASQNNPDFFED</sequence>
<dbReference type="SMART" id="SM00895">
    <property type="entry name" value="FCD"/>
    <property type="match status" value="1"/>
</dbReference>
<dbReference type="AlphaFoldDB" id="A0A238L086"/>
<evidence type="ECO:0000256" key="1">
    <source>
        <dbReference type="ARBA" id="ARBA00023015"/>
    </source>
</evidence>
<feature type="domain" description="HTH gntR-type" evidence="4">
    <location>
        <begin position="12"/>
        <end position="79"/>
    </location>
</feature>
<dbReference type="SUPFAM" id="SSF46785">
    <property type="entry name" value="Winged helix' DNA-binding domain"/>
    <property type="match status" value="1"/>
</dbReference>
<reference evidence="5 6" key="1">
    <citation type="submission" date="2017-05" db="EMBL/GenBank/DDBJ databases">
        <authorList>
            <person name="Song R."/>
            <person name="Chenine A.L."/>
            <person name="Ruprecht R.M."/>
        </authorList>
    </citation>
    <scope>NUCLEOTIDE SEQUENCE [LARGE SCALE GENOMIC DNA]</scope>
    <source>
        <strain evidence="5 6">CECT 8898</strain>
    </source>
</reference>
<dbReference type="InterPro" id="IPR011711">
    <property type="entry name" value="GntR_C"/>
</dbReference>
<keyword evidence="3" id="KW-0804">Transcription</keyword>
<evidence type="ECO:0000313" key="5">
    <source>
        <dbReference type="EMBL" id="SMX47862.1"/>
    </source>
</evidence>
<evidence type="ECO:0000259" key="4">
    <source>
        <dbReference type="PROSITE" id="PS50949"/>
    </source>
</evidence>
<gene>
    <name evidence="5" type="primary">ydfH_8</name>
    <name evidence="5" type="ORF">MAA8898_03780</name>
</gene>
<evidence type="ECO:0000313" key="6">
    <source>
        <dbReference type="Proteomes" id="UP000207598"/>
    </source>
</evidence>
<organism evidence="5 6">
    <name type="scientific">Maliponia aquimaris</name>
    <dbReference type="NCBI Taxonomy" id="1673631"/>
    <lineage>
        <taxon>Bacteria</taxon>
        <taxon>Pseudomonadati</taxon>
        <taxon>Pseudomonadota</taxon>
        <taxon>Alphaproteobacteria</taxon>
        <taxon>Rhodobacterales</taxon>
        <taxon>Paracoccaceae</taxon>
        <taxon>Maliponia</taxon>
    </lineage>
</organism>
<keyword evidence="1" id="KW-0805">Transcription regulation</keyword>
<keyword evidence="6" id="KW-1185">Reference proteome</keyword>
<dbReference type="Gene3D" id="1.20.120.530">
    <property type="entry name" value="GntR ligand-binding domain-like"/>
    <property type="match status" value="1"/>
</dbReference>
<evidence type="ECO:0000256" key="3">
    <source>
        <dbReference type="ARBA" id="ARBA00023163"/>
    </source>
</evidence>
<dbReference type="InterPro" id="IPR008920">
    <property type="entry name" value="TF_FadR/GntR_C"/>
</dbReference>
<dbReference type="InterPro" id="IPR036388">
    <property type="entry name" value="WH-like_DNA-bd_sf"/>
</dbReference>
<dbReference type="SMART" id="SM00345">
    <property type="entry name" value="HTH_GNTR"/>
    <property type="match status" value="1"/>
</dbReference>
<name>A0A238L086_9RHOB</name>
<dbReference type="Gene3D" id="1.10.10.10">
    <property type="entry name" value="Winged helix-like DNA-binding domain superfamily/Winged helix DNA-binding domain"/>
    <property type="match status" value="1"/>
</dbReference>
<dbReference type="InterPro" id="IPR036390">
    <property type="entry name" value="WH_DNA-bd_sf"/>
</dbReference>
<protein>
    <submittedName>
        <fullName evidence="5">Putative HTH-type transcriptional regulator YdfH</fullName>
    </submittedName>
</protein>
<dbReference type="Pfam" id="PF00392">
    <property type="entry name" value="GntR"/>
    <property type="match status" value="1"/>
</dbReference>
<dbReference type="Proteomes" id="UP000207598">
    <property type="component" value="Unassembled WGS sequence"/>
</dbReference>
<dbReference type="PANTHER" id="PTHR43537">
    <property type="entry name" value="TRANSCRIPTIONAL REGULATOR, GNTR FAMILY"/>
    <property type="match status" value="1"/>
</dbReference>
<keyword evidence="2" id="KW-0238">DNA-binding</keyword>
<dbReference type="SUPFAM" id="SSF48008">
    <property type="entry name" value="GntR ligand-binding domain-like"/>
    <property type="match status" value="1"/>
</dbReference>
<dbReference type="EMBL" id="FXYF01000012">
    <property type="protein sequence ID" value="SMX47862.1"/>
    <property type="molecule type" value="Genomic_DNA"/>
</dbReference>
<dbReference type="PANTHER" id="PTHR43537:SF6">
    <property type="entry name" value="HTH-TYPE TRANSCRIPTIONAL REPRESSOR RSPR"/>
    <property type="match status" value="1"/>
</dbReference>